<keyword evidence="1" id="KW-0472">Membrane</keyword>
<evidence type="ECO:0000256" key="1">
    <source>
        <dbReference type="SAM" id="Phobius"/>
    </source>
</evidence>
<proteinExistence type="predicted"/>
<evidence type="ECO:0000313" key="4">
    <source>
        <dbReference type="Proteomes" id="UP000515561"/>
    </source>
</evidence>
<dbReference type="PANTHER" id="PTHR30032:SF4">
    <property type="entry name" value="AMIDASE ENHANCER"/>
    <property type="match status" value="1"/>
</dbReference>
<protein>
    <recommendedName>
        <fullName evidence="2">Sporulation stage II protein D amidase enhancer LytB N-terminal domain-containing protein</fullName>
    </recommendedName>
</protein>
<accession>A0A6S6R1N9</accession>
<keyword evidence="1" id="KW-0812">Transmembrane</keyword>
<gene>
    <name evidence="3" type="ORF">acsn021_10110</name>
</gene>
<dbReference type="GO" id="GO:0030435">
    <property type="term" value="P:sporulation resulting in formation of a cellular spore"/>
    <property type="evidence" value="ECO:0007669"/>
    <property type="project" value="InterPro"/>
</dbReference>
<dbReference type="InterPro" id="IPR013486">
    <property type="entry name" value="SpoIID/LytB"/>
</dbReference>
<evidence type="ECO:0000313" key="3">
    <source>
        <dbReference type="EMBL" id="BCJ93442.1"/>
    </source>
</evidence>
<feature type="domain" description="Sporulation stage II protein D amidase enhancer LytB N-terminal" evidence="2">
    <location>
        <begin position="449"/>
        <end position="540"/>
    </location>
</feature>
<dbReference type="NCBIfam" id="TIGR02669">
    <property type="entry name" value="SpoIID_LytB"/>
    <property type="match status" value="1"/>
</dbReference>
<organism evidence="3 4">
    <name type="scientific">Anaerocolumna cellulosilytica</name>
    <dbReference type="NCBI Taxonomy" id="433286"/>
    <lineage>
        <taxon>Bacteria</taxon>
        <taxon>Bacillati</taxon>
        <taxon>Bacillota</taxon>
        <taxon>Clostridia</taxon>
        <taxon>Lachnospirales</taxon>
        <taxon>Lachnospiraceae</taxon>
        <taxon>Anaerocolumna</taxon>
    </lineage>
</organism>
<feature type="transmembrane region" description="Helical" evidence="1">
    <location>
        <begin position="21"/>
        <end position="40"/>
    </location>
</feature>
<keyword evidence="4" id="KW-1185">Reference proteome</keyword>
<dbReference type="Proteomes" id="UP000515561">
    <property type="component" value="Chromosome"/>
</dbReference>
<dbReference type="InterPro" id="IPR051922">
    <property type="entry name" value="Bact_Sporulation_Assoc"/>
</dbReference>
<name>A0A6S6R1N9_9FIRM</name>
<reference evidence="3 4" key="1">
    <citation type="journal article" date="2016" name="Int. J. Syst. Evol. Microbiol.">
        <title>Descriptions of Anaerotaenia torta gen. nov., sp. nov. and Anaerocolumna cellulosilytica gen. nov., sp. nov. isolated from a methanogenic reactor of cattle waste.</title>
        <authorList>
            <person name="Uek A."/>
            <person name="Ohtaki Y."/>
            <person name="Kaku N."/>
            <person name="Ueki K."/>
        </authorList>
    </citation>
    <scope>NUCLEOTIDE SEQUENCE [LARGE SCALE GENOMIC DNA]</scope>
    <source>
        <strain evidence="3 4">SN021</strain>
    </source>
</reference>
<dbReference type="InterPro" id="IPR013693">
    <property type="entry name" value="SpoIID/LytB_N"/>
</dbReference>
<dbReference type="PANTHER" id="PTHR30032">
    <property type="entry name" value="N-ACETYLMURAMOYL-L-ALANINE AMIDASE-RELATED"/>
    <property type="match status" value="1"/>
</dbReference>
<dbReference type="AlphaFoldDB" id="A0A6S6R1N9"/>
<evidence type="ECO:0000259" key="2">
    <source>
        <dbReference type="Pfam" id="PF08486"/>
    </source>
</evidence>
<keyword evidence="1" id="KW-1133">Transmembrane helix</keyword>
<dbReference type="EMBL" id="AP023367">
    <property type="protein sequence ID" value="BCJ93442.1"/>
    <property type="molecule type" value="Genomic_DNA"/>
</dbReference>
<dbReference type="GO" id="GO:0030288">
    <property type="term" value="C:outer membrane-bounded periplasmic space"/>
    <property type="evidence" value="ECO:0007669"/>
    <property type="project" value="TreeGrafter"/>
</dbReference>
<dbReference type="Pfam" id="PF08486">
    <property type="entry name" value="SpoIID"/>
    <property type="match status" value="1"/>
</dbReference>
<dbReference type="KEGG" id="acel:acsn021_10110"/>
<sequence length="807" mass="90536">MAVTPLKTSVLHKGIIMKKKLWLMGICIIILSLIFIGNIYKQITGDGNGKSDDYIYREETMLTVEEAEGLLKYLGIGQGELKFEKGEEYLTFLQGKKGLDLLANKYKFDVEAVKSKLSFDFSTVPENKIMLIEEFMNLYEGVIKALPENEKVVELKELYVLGINESEQEERLPLLITDQGVFSYLTLYGDKKVAKDFKSYVDSKLEVFIKGSEILYIKGVLNETTTLHNVFITNGSDSTVSVFLNGIERDFETKYKLSQNIEEVVADIVIQDKRIIKVSLKPDTIGGKVLVANEKYIEIEGYGKVNLDNYYRIYKVYGDLSMEVTNGILVGYKATDFVVADGKIVAALIKEPITAENIRVLIKTDNFKSLFHEKVQFTSDKPFTITAGDTTKSYKAGEKITIKPTNKLLKKGRLRIESSSENAKFQVLSVARSDNTPAYRGVLEIALEDEGLTLINELSIEEYLYAVIPSEMPTYYGLEPLKVQAICARSYAYNQLLANSYSRYGAHVDDSVSYQVYNNIPENEDSILAVKDTFGKVMRYENQVITAYYFSTSYGHTASIKEVWGGSGDINYLIGKLQTVYSVNHQDSFKTSDDETMPVSNNTSQEVDLSTDKAFRNFLKNDKIKTYDSEFAWYRWSVTIAKEDLKKSIDKSLASRYQANPALIQTLTGGSVDSKPQYESKPVNTIGNIVDIKVGKREKSGILSELILIGSDCTIKVQTEYNIRTLLAPLFDDVVRQDESTASGLSMLPSAYFVMDKKKGSIVFQGGGYGHGVGMSQNGVKAMADSGKSYEEILKHYYTGVEISIIY</sequence>